<name>A0A1B0A1R3_GLOPL</name>
<dbReference type="VEuPathDB" id="VectorBase:GPAI031813"/>
<dbReference type="GO" id="GO:0001228">
    <property type="term" value="F:DNA-binding transcription activator activity, RNA polymerase II-specific"/>
    <property type="evidence" value="ECO:0007669"/>
    <property type="project" value="TreeGrafter"/>
</dbReference>
<dbReference type="InterPro" id="IPR036910">
    <property type="entry name" value="HMG_box_dom_sf"/>
</dbReference>
<dbReference type="SUPFAM" id="SSF47095">
    <property type="entry name" value="HMG-box"/>
    <property type="match status" value="1"/>
</dbReference>
<dbReference type="InterPro" id="IPR050140">
    <property type="entry name" value="SRY-related_HMG-box_TF-like"/>
</dbReference>
<feature type="DNA-binding region" description="HMG box" evidence="4">
    <location>
        <begin position="196"/>
        <end position="264"/>
    </location>
</feature>
<dbReference type="InterPro" id="IPR009071">
    <property type="entry name" value="HMG_box_dom"/>
</dbReference>
<evidence type="ECO:0000256" key="2">
    <source>
        <dbReference type="ARBA" id="ARBA00023125"/>
    </source>
</evidence>
<dbReference type="GO" id="GO:0000978">
    <property type="term" value="F:RNA polymerase II cis-regulatory region sequence-specific DNA binding"/>
    <property type="evidence" value="ECO:0007669"/>
    <property type="project" value="TreeGrafter"/>
</dbReference>
<evidence type="ECO:0000256" key="4">
    <source>
        <dbReference type="PROSITE-ProRule" id="PRU00267"/>
    </source>
</evidence>
<feature type="region of interest" description="Disordered" evidence="5">
    <location>
        <begin position="269"/>
        <end position="358"/>
    </location>
</feature>
<dbReference type="Proteomes" id="UP000092445">
    <property type="component" value="Unassembled WGS sequence"/>
</dbReference>
<dbReference type="SMART" id="SM00398">
    <property type="entry name" value="HMG"/>
    <property type="match status" value="1"/>
</dbReference>
<feature type="compositionally biased region" description="Low complexity" evidence="5">
    <location>
        <begin position="296"/>
        <end position="309"/>
    </location>
</feature>
<protein>
    <recommendedName>
        <fullName evidence="6">HMG box domain-containing protein</fullName>
    </recommendedName>
</protein>
<evidence type="ECO:0000313" key="7">
    <source>
        <dbReference type="EnsemblMetazoa" id="GPAI031813-PA"/>
    </source>
</evidence>
<reference evidence="7" key="2">
    <citation type="submission" date="2020-05" db="UniProtKB">
        <authorList>
            <consortium name="EnsemblMetazoa"/>
        </authorList>
    </citation>
    <scope>IDENTIFICATION</scope>
    <source>
        <strain evidence="7">IAEA</strain>
    </source>
</reference>
<evidence type="ECO:0000256" key="5">
    <source>
        <dbReference type="SAM" id="MobiDB-lite"/>
    </source>
</evidence>
<reference evidence="8" key="1">
    <citation type="submission" date="2014-03" db="EMBL/GenBank/DDBJ databases">
        <authorList>
            <person name="Aksoy S."/>
            <person name="Warren W."/>
            <person name="Wilson R.K."/>
        </authorList>
    </citation>
    <scope>NUCLEOTIDE SEQUENCE [LARGE SCALE GENOMIC DNA]</scope>
    <source>
        <strain evidence="8">IAEA</strain>
    </source>
</reference>
<keyword evidence="2 4" id="KW-0238">DNA-binding</keyword>
<dbReference type="EnsemblMetazoa" id="GPAI031813-RA">
    <property type="protein sequence ID" value="GPAI031813-PA"/>
    <property type="gene ID" value="GPAI031813"/>
</dbReference>
<comment type="subcellular location">
    <subcellularLocation>
        <location evidence="1">Nucleus</location>
    </subcellularLocation>
</comment>
<dbReference type="FunFam" id="1.10.30.10:FF:000007">
    <property type="entry name" value="Transcription factor SOX"/>
    <property type="match status" value="1"/>
</dbReference>
<dbReference type="PANTHER" id="PTHR10270:SF323">
    <property type="entry name" value="TRANSCRIPTION FACTOR SOX-14-RELATED"/>
    <property type="match status" value="1"/>
</dbReference>
<evidence type="ECO:0000256" key="3">
    <source>
        <dbReference type="ARBA" id="ARBA00023242"/>
    </source>
</evidence>
<keyword evidence="3 4" id="KW-0539">Nucleus</keyword>
<dbReference type="GO" id="GO:0007420">
    <property type="term" value="P:brain development"/>
    <property type="evidence" value="ECO:0007669"/>
    <property type="project" value="TreeGrafter"/>
</dbReference>
<dbReference type="AlphaFoldDB" id="A0A1B0A1R3"/>
<sequence length="659" mass="73893">MEVFRNATDERIAVCLSSPSSSSSSLIPLNRCRRSIGIFNFALELLRLLTTDRSAIRSVCSYNFLVEIKQHYMHKTNATVLFSPLKDKVIRAVPLILGHRQFGIACVYSNFLSPTVFLLLNVSVLTRAIVDSSAGYSLVAAPRSSIKTESRFGRTQFSAQYSDEIALGKEKVCGVKLRFIEFCSSKNTKKHSPGHIKRPMNAFMVWSQMERRKICEKTPDLHNAEISKELGRRWQLLGKEEKQPYIIEAEKLRKLHMIEYPNYKYRPQKKLSRASSANKTNQNSETQGENNAELNSSGSSTGSASSSAGQKSHNASGGRGGRKKRSAAPTYNNSTHAKKQRHNSTKSVNFSTDYEDDDDNQMDISSGYLNAATGSDFSITSNNLYNTDELNNLKIDPDLSKNVMLHANANLEDNLHRIHPLPSLQHLKTEPEAKLDDVLKYMNPDNFFESSVELKESVDCSLAEINKPRQLLTLINPSNELHNQSTTFASELIDSTFDTDENGIVNNDANLHPASQQTADPMEFSDLKFSIFNNDTLSGTQELHTQNNNSDCCMLTSATHSPHHHHHHHHHQMGFCGHNAFGGTEATVSSICSFNNSDQCDTVASLEPTPTPPPLQSDLNYSTYDTNRTLFDFTHDDLTPSQFLSSHLEFNNRFEFPRL</sequence>
<dbReference type="PROSITE" id="PS50118">
    <property type="entry name" value="HMG_BOX_2"/>
    <property type="match status" value="1"/>
</dbReference>
<dbReference type="STRING" id="7398.A0A1B0A1R3"/>
<feature type="domain" description="HMG box" evidence="6">
    <location>
        <begin position="196"/>
        <end position="264"/>
    </location>
</feature>
<accession>A0A1B0A1R3</accession>
<organism evidence="7 8">
    <name type="scientific">Glossina pallidipes</name>
    <name type="common">Tsetse fly</name>
    <dbReference type="NCBI Taxonomy" id="7398"/>
    <lineage>
        <taxon>Eukaryota</taxon>
        <taxon>Metazoa</taxon>
        <taxon>Ecdysozoa</taxon>
        <taxon>Arthropoda</taxon>
        <taxon>Hexapoda</taxon>
        <taxon>Insecta</taxon>
        <taxon>Pterygota</taxon>
        <taxon>Neoptera</taxon>
        <taxon>Endopterygota</taxon>
        <taxon>Diptera</taxon>
        <taxon>Brachycera</taxon>
        <taxon>Muscomorpha</taxon>
        <taxon>Hippoboscoidea</taxon>
        <taxon>Glossinidae</taxon>
        <taxon>Glossina</taxon>
    </lineage>
</organism>
<evidence type="ECO:0000259" key="6">
    <source>
        <dbReference type="PROSITE" id="PS50118"/>
    </source>
</evidence>
<evidence type="ECO:0000256" key="1">
    <source>
        <dbReference type="ARBA" id="ARBA00004123"/>
    </source>
</evidence>
<keyword evidence="8" id="KW-1185">Reference proteome</keyword>
<dbReference type="CDD" id="cd22029">
    <property type="entry name" value="HMG-box_SoxC"/>
    <property type="match status" value="1"/>
</dbReference>
<evidence type="ECO:0000313" key="8">
    <source>
        <dbReference type="Proteomes" id="UP000092445"/>
    </source>
</evidence>
<feature type="compositionally biased region" description="Polar residues" evidence="5">
    <location>
        <begin position="273"/>
        <end position="295"/>
    </location>
</feature>
<dbReference type="PANTHER" id="PTHR10270">
    <property type="entry name" value="SOX TRANSCRIPTION FACTOR"/>
    <property type="match status" value="1"/>
</dbReference>
<proteinExistence type="predicted"/>
<dbReference type="Pfam" id="PF00505">
    <property type="entry name" value="HMG_box"/>
    <property type="match status" value="1"/>
</dbReference>
<dbReference type="GO" id="GO:0030182">
    <property type="term" value="P:neuron differentiation"/>
    <property type="evidence" value="ECO:0007669"/>
    <property type="project" value="TreeGrafter"/>
</dbReference>
<dbReference type="Gene3D" id="1.10.30.10">
    <property type="entry name" value="High mobility group box domain"/>
    <property type="match status" value="1"/>
</dbReference>
<dbReference type="GO" id="GO:0005634">
    <property type="term" value="C:nucleus"/>
    <property type="evidence" value="ECO:0007669"/>
    <property type="project" value="UniProtKB-SubCell"/>
</dbReference>
<dbReference type="GO" id="GO:0000122">
    <property type="term" value="P:negative regulation of transcription by RNA polymerase II"/>
    <property type="evidence" value="ECO:0007669"/>
    <property type="project" value="TreeGrafter"/>
</dbReference>